<protein>
    <submittedName>
        <fullName evidence="1">Uncharacterized protein</fullName>
    </submittedName>
</protein>
<gene>
    <name evidence="1" type="ORF">XELAEV_18041665mg</name>
</gene>
<reference evidence="2" key="1">
    <citation type="journal article" date="2016" name="Nature">
        <title>Genome evolution in the allotetraploid frog Xenopus laevis.</title>
        <authorList>
            <person name="Session A.M."/>
            <person name="Uno Y."/>
            <person name="Kwon T."/>
            <person name="Chapman J.A."/>
            <person name="Toyoda A."/>
            <person name="Takahashi S."/>
            <person name="Fukui A."/>
            <person name="Hikosaka A."/>
            <person name="Suzuki A."/>
            <person name="Kondo M."/>
            <person name="van Heeringen S.J."/>
            <person name="Quigley I."/>
            <person name="Heinz S."/>
            <person name="Ogino H."/>
            <person name="Ochi H."/>
            <person name="Hellsten U."/>
            <person name="Lyons J.B."/>
            <person name="Simakov O."/>
            <person name="Putnam N."/>
            <person name="Stites J."/>
            <person name="Kuroki Y."/>
            <person name="Tanaka T."/>
            <person name="Michiue T."/>
            <person name="Watanabe M."/>
            <person name="Bogdanovic O."/>
            <person name="Lister R."/>
            <person name="Georgiou G."/>
            <person name="Paranjpe S.S."/>
            <person name="van Kruijsbergen I."/>
            <person name="Shu S."/>
            <person name="Carlson J."/>
            <person name="Kinoshita T."/>
            <person name="Ohta Y."/>
            <person name="Mawaribuchi S."/>
            <person name="Jenkins J."/>
            <person name="Grimwood J."/>
            <person name="Schmutz J."/>
            <person name="Mitros T."/>
            <person name="Mozaffari S.V."/>
            <person name="Suzuki Y."/>
            <person name="Haramoto Y."/>
            <person name="Yamamoto T.S."/>
            <person name="Takagi C."/>
            <person name="Heald R."/>
            <person name="Miller K."/>
            <person name="Haudenschild C."/>
            <person name="Kitzman J."/>
            <person name="Nakayama T."/>
            <person name="Izutsu Y."/>
            <person name="Robert J."/>
            <person name="Fortriede J."/>
            <person name="Burns K."/>
            <person name="Lotay V."/>
            <person name="Karimi K."/>
            <person name="Yasuoka Y."/>
            <person name="Dichmann D.S."/>
            <person name="Flajnik M.F."/>
            <person name="Houston D.W."/>
            <person name="Shendure J."/>
            <person name="DuPasquier L."/>
            <person name="Vize P.D."/>
            <person name="Zorn A.M."/>
            <person name="Ito M."/>
            <person name="Marcotte E.M."/>
            <person name="Wallingford J.B."/>
            <person name="Ito Y."/>
            <person name="Asashima M."/>
            <person name="Ueno N."/>
            <person name="Matsuda Y."/>
            <person name="Veenstra G.J."/>
            <person name="Fujiyama A."/>
            <person name="Harland R.M."/>
            <person name="Taira M."/>
            <person name="Rokhsar D.S."/>
        </authorList>
    </citation>
    <scope>NUCLEOTIDE SEQUENCE [LARGE SCALE GENOMIC DNA]</scope>
    <source>
        <strain evidence="2">J</strain>
    </source>
</reference>
<evidence type="ECO:0000313" key="1">
    <source>
        <dbReference type="EMBL" id="OCT65424.1"/>
    </source>
</evidence>
<organism evidence="1 2">
    <name type="scientific">Xenopus laevis</name>
    <name type="common">African clawed frog</name>
    <dbReference type="NCBI Taxonomy" id="8355"/>
    <lineage>
        <taxon>Eukaryota</taxon>
        <taxon>Metazoa</taxon>
        <taxon>Chordata</taxon>
        <taxon>Craniata</taxon>
        <taxon>Vertebrata</taxon>
        <taxon>Euteleostomi</taxon>
        <taxon>Amphibia</taxon>
        <taxon>Batrachia</taxon>
        <taxon>Anura</taxon>
        <taxon>Pipoidea</taxon>
        <taxon>Pipidae</taxon>
        <taxon>Xenopodinae</taxon>
        <taxon>Xenopus</taxon>
        <taxon>Xenopus</taxon>
    </lineage>
</organism>
<evidence type="ECO:0000313" key="2">
    <source>
        <dbReference type="Proteomes" id="UP000694892"/>
    </source>
</evidence>
<dbReference type="AlphaFoldDB" id="A0A974C2M8"/>
<proteinExistence type="predicted"/>
<sequence length="90" mass="10263">MSPEASKTPGWQLNREHSVQVSAQILSDPHCKQQLLELWAHRHKLSVLLSAIPLSVTAKRNGNVFGEFCKEKRVLTACIWEFNKLLQLRA</sequence>
<dbReference type="EMBL" id="CM004481">
    <property type="protein sequence ID" value="OCT65424.1"/>
    <property type="molecule type" value="Genomic_DNA"/>
</dbReference>
<name>A0A974C2M8_XENLA</name>
<accession>A0A974C2M8</accession>
<dbReference type="Proteomes" id="UP000694892">
    <property type="component" value="Chromosome 8S"/>
</dbReference>